<name>A0A0A9A1L5_ARUDO</name>
<dbReference type="EMBL" id="GBRH01252371">
    <property type="protein sequence ID" value="JAD45524.1"/>
    <property type="molecule type" value="Transcribed_RNA"/>
</dbReference>
<reference evidence="1" key="1">
    <citation type="submission" date="2014-09" db="EMBL/GenBank/DDBJ databases">
        <authorList>
            <person name="Magalhaes I.L.F."/>
            <person name="Oliveira U."/>
            <person name="Santos F.R."/>
            <person name="Vidigal T.H.D.A."/>
            <person name="Brescovit A.D."/>
            <person name="Santos A.J."/>
        </authorList>
    </citation>
    <scope>NUCLEOTIDE SEQUENCE</scope>
    <source>
        <tissue evidence="1">Shoot tissue taken approximately 20 cm above the soil surface</tissue>
    </source>
</reference>
<dbReference type="AlphaFoldDB" id="A0A0A9A1L5"/>
<accession>A0A0A9A1L5</accession>
<evidence type="ECO:0000313" key="1">
    <source>
        <dbReference type="EMBL" id="JAD45524.1"/>
    </source>
</evidence>
<organism evidence="1">
    <name type="scientific">Arundo donax</name>
    <name type="common">Giant reed</name>
    <name type="synonym">Donax arundinaceus</name>
    <dbReference type="NCBI Taxonomy" id="35708"/>
    <lineage>
        <taxon>Eukaryota</taxon>
        <taxon>Viridiplantae</taxon>
        <taxon>Streptophyta</taxon>
        <taxon>Embryophyta</taxon>
        <taxon>Tracheophyta</taxon>
        <taxon>Spermatophyta</taxon>
        <taxon>Magnoliopsida</taxon>
        <taxon>Liliopsida</taxon>
        <taxon>Poales</taxon>
        <taxon>Poaceae</taxon>
        <taxon>PACMAD clade</taxon>
        <taxon>Arundinoideae</taxon>
        <taxon>Arundineae</taxon>
        <taxon>Arundo</taxon>
    </lineage>
</organism>
<reference evidence="1" key="2">
    <citation type="journal article" date="2015" name="Data Brief">
        <title>Shoot transcriptome of the giant reed, Arundo donax.</title>
        <authorList>
            <person name="Barrero R.A."/>
            <person name="Guerrero F.D."/>
            <person name="Moolhuijzen P."/>
            <person name="Goolsby J.A."/>
            <person name="Tidwell J."/>
            <person name="Bellgard S.E."/>
            <person name="Bellgard M.I."/>
        </authorList>
    </citation>
    <scope>NUCLEOTIDE SEQUENCE</scope>
    <source>
        <tissue evidence="1">Shoot tissue taken approximately 20 cm above the soil surface</tissue>
    </source>
</reference>
<sequence length="24" mass="2846">MEGLCLEEAMLERTGDLAYVWRFL</sequence>
<protein>
    <submittedName>
        <fullName evidence="1">Uncharacterized protein</fullName>
    </submittedName>
</protein>
<proteinExistence type="predicted"/>